<dbReference type="Gramene" id="AET5Gv21169800.2">
    <property type="protein sequence ID" value="AET5Gv21169800.2"/>
    <property type="gene ID" value="AET5Gv21169800"/>
</dbReference>
<accession>A0A453MG25</accession>
<reference evidence="2" key="2">
    <citation type="journal article" date="2017" name="Nat. Plants">
        <title>The Aegilops tauschii genome reveals multiple impacts of transposons.</title>
        <authorList>
            <person name="Zhao G."/>
            <person name="Zou C."/>
            <person name="Li K."/>
            <person name="Wang K."/>
            <person name="Li T."/>
            <person name="Gao L."/>
            <person name="Zhang X."/>
            <person name="Wang H."/>
            <person name="Yang Z."/>
            <person name="Liu X."/>
            <person name="Jiang W."/>
            <person name="Mao L."/>
            <person name="Kong X."/>
            <person name="Jiao Y."/>
            <person name="Jia J."/>
        </authorList>
    </citation>
    <scope>NUCLEOTIDE SEQUENCE [LARGE SCALE GENOMIC DNA]</scope>
    <source>
        <strain evidence="2">cv. AL8/78</strain>
    </source>
</reference>
<sequence length="64" mass="7086">ADATLISRLSEGPDETWTAVDLGQPVLKDTVFPIYYDKKKLEVGLLQQALSPKAPDLHNRSVVH</sequence>
<keyword evidence="2" id="KW-1185">Reference proteome</keyword>
<dbReference type="AlphaFoldDB" id="A0A453MG25"/>
<reference evidence="1" key="3">
    <citation type="journal article" date="2017" name="Nature">
        <title>Genome sequence of the progenitor of the wheat D genome Aegilops tauschii.</title>
        <authorList>
            <person name="Luo M.C."/>
            <person name="Gu Y.Q."/>
            <person name="Puiu D."/>
            <person name="Wang H."/>
            <person name="Twardziok S.O."/>
            <person name="Deal K.R."/>
            <person name="Huo N."/>
            <person name="Zhu T."/>
            <person name="Wang L."/>
            <person name="Wang Y."/>
            <person name="McGuire P.E."/>
            <person name="Liu S."/>
            <person name="Long H."/>
            <person name="Ramasamy R.K."/>
            <person name="Rodriguez J.C."/>
            <person name="Van S.L."/>
            <person name="Yuan L."/>
            <person name="Wang Z."/>
            <person name="Xia Z."/>
            <person name="Xiao L."/>
            <person name="Anderson O.D."/>
            <person name="Ouyang S."/>
            <person name="Liang Y."/>
            <person name="Zimin A.V."/>
            <person name="Pertea G."/>
            <person name="Qi P."/>
            <person name="Bennetzen J.L."/>
            <person name="Dai X."/>
            <person name="Dawson M.W."/>
            <person name="Muller H.G."/>
            <person name="Kugler K."/>
            <person name="Rivarola-Duarte L."/>
            <person name="Spannagl M."/>
            <person name="Mayer K.F.X."/>
            <person name="Lu F.H."/>
            <person name="Bevan M.W."/>
            <person name="Leroy P."/>
            <person name="Li P."/>
            <person name="You F.M."/>
            <person name="Sun Q."/>
            <person name="Liu Z."/>
            <person name="Lyons E."/>
            <person name="Wicker T."/>
            <person name="Salzberg S.L."/>
            <person name="Devos K.M."/>
            <person name="Dvorak J."/>
        </authorList>
    </citation>
    <scope>NUCLEOTIDE SEQUENCE [LARGE SCALE GENOMIC DNA]</scope>
    <source>
        <strain evidence="1">cv. AL8/78</strain>
    </source>
</reference>
<evidence type="ECO:0000313" key="2">
    <source>
        <dbReference type="Proteomes" id="UP000015105"/>
    </source>
</evidence>
<evidence type="ECO:0000313" key="1">
    <source>
        <dbReference type="EnsemblPlants" id="AET5Gv21169800.2"/>
    </source>
</evidence>
<dbReference type="EnsemblPlants" id="AET5Gv21169800.2">
    <property type="protein sequence ID" value="AET5Gv21169800.2"/>
    <property type="gene ID" value="AET5Gv21169800"/>
</dbReference>
<reference evidence="1" key="5">
    <citation type="journal article" date="2021" name="G3 (Bethesda)">
        <title>Aegilops tauschii genome assembly Aet v5.0 features greater sequence contiguity and improved annotation.</title>
        <authorList>
            <person name="Wang L."/>
            <person name="Zhu T."/>
            <person name="Rodriguez J.C."/>
            <person name="Deal K.R."/>
            <person name="Dubcovsky J."/>
            <person name="McGuire P.E."/>
            <person name="Lux T."/>
            <person name="Spannagl M."/>
            <person name="Mayer K.F.X."/>
            <person name="Baldrich P."/>
            <person name="Meyers B.C."/>
            <person name="Huo N."/>
            <person name="Gu Y.Q."/>
            <person name="Zhou H."/>
            <person name="Devos K.M."/>
            <person name="Bennetzen J.L."/>
            <person name="Unver T."/>
            <person name="Budak H."/>
            <person name="Gulick P.J."/>
            <person name="Galiba G."/>
            <person name="Kalapos B."/>
            <person name="Nelson D.R."/>
            <person name="Li P."/>
            <person name="You F.M."/>
            <person name="Luo M.C."/>
            <person name="Dvorak J."/>
        </authorList>
    </citation>
    <scope>NUCLEOTIDE SEQUENCE [LARGE SCALE GENOMIC DNA]</scope>
    <source>
        <strain evidence="1">cv. AL8/78</strain>
    </source>
</reference>
<organism evidence="1 2">
    <name type="scientific">Aegilops tauschii subsp. strangulata</name>
    <name type="common">Goatgrass</name>
    <dbReference type="NCBI Taxonomy" id="200361"/>
    <lineage>
        <taxon>Eukaryota</taxon>
        <taxon>Viridiplantae</taxon>
        <taxon>Streptophyta</taxon>
        <taxon>Embryophyta</taxon>
        <taxon>Tracheophyta</taxon>
        <taxon>Spermatophyta</taxon>
        <taxon>Magnoliopsida</taxon>
        <taxon>Liliopsida</taxon>
        <taxon>Poales</taxon>
        <taxon>Poaceae</taxon>
        <taxon>BOP clade</taxon>
        <taxon>Pooideae</taxon>
        <taxon>Triticodae</taxon>
        <taxon>Triticeae</taxon>
        <taxon>Triticinae</taxon>
        <taxon>Aegilops</taxon>
    </lineage>
</organism>
<reference evidence="1" key="4">
    <citation type="submission" date="2019-03" db="UniProtKB">
        <authorList>
            <consortium name="EnsemblPlants"/>
        </authorList>
    </citation>
    <scope>IDENTIFICATION</scope>
</reference>
<dbReference type="Proteomes" id="UP000015105">
    <property type="component" value="Chromosome 5D"/>
</dbReference>
<protein>
    <submittedName>
        <fullName evidence="1">Uncharacterized protein</fullName>
    </submittedName>
</protein>
<proteinExistence type="predicted"/>
<name>A0A453MG25_AEGTS</name>
<reference evidence="2" key="1">
    <citation type="journal article" date="2014" name="Science">
        <title>Ancient hybridizations among the ancestral genomes of bread wheat.</title>
        <authorList>
            <consortium name="International Wheat Genome Sequencing Consortium,"/>
            <person name="Marcussen T."/>
            <person name="Sandve S.R."/>
            <person name="Heier L."/>
            <person name="Spannagl M."/>
            <person name="Pfeifer M."/>
            <person name="Jakobsen K.S."/>
            <person name="Wulff B.B."/>
            <person name="Steuernagel B."/>
            <person name="Mayer K.F."/>
            <person name="Olsen O.A."/>
        </authorList>
    </citation>
    <scope>NUCLEOTIDE SEQUENCE [LARGE SCALE GENOMIC DNA]</scope>
    <source>
        <strain evidence="2">cv. AL8/78</strain>
    </source>
</reference>